<dbReference type="InterPro" id="IPR036651">
    <property type="entry name" value="Gln_synt_N_sf"/>
</dbReference>
<dbReference type="InParanoid" id="A0A1B1AHR6"/>
<dbReference type="OrthoDB" id="9807095at2"/>
<dbReference type="InterPro" id="IPR008146">
    <property type="entry name" value="Gln_synth_cat_dom"/>
</dbReference>
<dbReference type="Gene3D" id="3.10.20.70">
    <property type="entry name" value="Glutamine synthetase, N-terminal domain"/>
    <property type="match status" value="1"/>
</dbReference>
<dbReference type="InterPro" id="IPR014746">
    <property type="entry name" value="Gln_synth/guanido_kin_cat_dom"/>
</dbReference>
<keyword evidence="11" id="KW-1185">Reference proteome</keyword>
<dbReference type="InterPro" id="IPR027303">
    <property type="entry name" value="Gln_synth_gly_rich_site"/>
</dbReference>
<evidence type="ECO:0000256" key="5">
    <source>
        <dbReference type="ARBA" id="ARBA00022840"/>
    </source>
</evidence>
<keyword evidence="6" id="KW-0460">Magnesium</keyword>
<evidence type="ECO:0000256" key="4">
    <source>
        <dbReference type="ARBA" id="ARBA00022741"/>
    </source>
</evidence>
<comment type="cofactor">
    <cofactor evidence="1">
        <name>Mg(2+)</name>
        <dbReference type="ChEBI" id="CHEBI:18420"/>
    </cofactor>
</comment>
<proteinExistence type="inferred from homology"/>
<accession>A0A1B1AHR6</accession>
<dbReference type="SUPFAM" id="SSF55931">
    <property type="entry name" value="Glutamine synthetase/guanido kinase"/>
    <property type="match status" value="1"/>
</dbReference>
<dbReference type="Gene3D" id="3.30.590.10">
    <property type="entry name" value="Glutamine synthetase/guanido kinase, catalytic domain"/>
    <property type="match status" value="1"/>
</dbReference>
<dbReference type="SUPFAM" id="SSF54368">
    <property type="entry name" value="Glutamine synthetase, N-terminal domain"/>
    <property type="match status" value="1"/>
</dbReference>
<dbReference type="Pfam" id="PF00120">
    <property type="entry name" value="Gln-synt_C"/>
    <property type="match status" value="1"/>
</dbReference>
<dbReference type="GO" id="GO:0004356">
    <property type="term" value="F:glutamine synthetase activity"/>
    <property type="evidence" value="ECO:0007669"/>
    <property type="project" value="InterPro"/>
</dbReference>
<organism evidence="10 11">
    <name type="scientific">Candidatus Viadribacter manganicus</name>
    <dbReference type="NCBI Taxonomy" id="1759059"/>
    <lineage>
        <taxon>Bacteria</taxon>
        <taxon>Pseudomonadati</taxon>
        <taxon>Pseudomonadota</taxon>
        <taxon>Alphaproteobacteria</taxon>
        <taxon>Hyphomonadales</taxon>
        <taxon>Hyphomonadaceae</taxon>
        <taxon>Candidatus Viadribacter</taxon>
    </lineage>
</organism>
<dbReference type="EMBL" id="CP013244">
    <property type="protein sequence ID" value="ANP46109.1"/>
    <property type="molecule type" value="Genomic_DNA"/>
</dbReference>
<dbReference type="AlphaFoldDB" id="A0A1B1AHR6"/>
<evidence type="ECO:0000259" key="9">
    <source>
        <dbReference type="PROSITE" id="PS51987"/>
    </source>
</evidence>
<dbReference type="PROSITE" id="PS51987">
    <property type="entry name" value="GS_CATALYTIC"/>
    <property type="match status" value="1"/>
</dbReference>
<dbReference type="GO" id="GO:0006542">
    <property type="term" value="P:glutamine biosynthetic process"/>
    <property type="evidence" value="ECO:0007669"/>
    <property type="project" value="InterPro"/>
</dbReference>
<dbReference type="PROSITE" id="PS00181">
    <property type="entry name" value="GLNA_ATP"/>
    <property type="match status" value="1"/>
</dbReference>
<dbReference type="GO" id="GO:0006598">
    <property type="term" value="P:polyamine catabolic process"/>
    <property type="evidence" value="ECO:0007669"/>
    <property type="project" value="TreeGrafter"/>
</dbReference>
<dbReference type="STRING" id="1759059.ATE48_09335"/>
<dbReference type="Proteomes" id="UP000092498">
    <property type="component" value="Chromosome"/>
</dbReference>
<evidence type="ECO:0000313" key="11">
    <source>
        <dbReference type="Proteomes" id="UP000092498"/>
    </source>
</evidence>
<protein>
    <submittedName>
        <fullName evidence="10">Glutamine synthetase</fullName>
    </submittedName>
</protein>
<gene>
    <name evidence="10" type="ORF">ATE48_09335</name>
</gene>
<evidence type="ECO:0000256" key="2">
    <source>
        <dbReference type="ARBA" id="ARBA00009897"/>
    </source>
</evidence>
<evidence type="ECO:0000256" key="8">
    <source>
        <dbReference type="RuleBase" id="RU000384"/>
    </source>
</evidence>
<dbReference type="PANTHER" id="PTHR43785">
    <property type="entry name" value="GAMMA-GLUTAMYLPUTRESCINE SYNTHETASE"/>
    <property type="match status" value="1"/>
</dbReference>
<dbReference type="FunFam" id="3.30.590.10:FF:000005">
    <property type="entry name" value="Probable glutamine synthetase"/>
    <property type="match status" value="1"/>
</dbReference>
<comment type="similarity">
    <text evidence="2 7 8">Belongs to the glutamine synthetase family.</text>
</comment>
<dbReference type="SMART" id="SM01230">
    <property type="entry name" value="Gln-synt_C"/>
    <property type="match status" value="1"/>
</dbReference>
<feature type="domain" description="GS catalytic" evidence="9">
    <location>
        <begin position="113"/>
        <end position="451"/>
    </location>
</feature>
<keyword evidence="5" id="KW-0067">ATP-binding</keyword>
<name>A0A1B1AHR6_9PROT</name>
<dbReference type="GO" id="GO:0005524">
    <property type="term" value="F:ATP binding"/>
    <property type="evidence" value="ECO:0007669"/>
    <property type="project" value="UniProtKB-KW"/>
</dbReference>
<dbReference type="KEGG" id="cbot:ATE48_09335"/>
<evidence type="ECO:0000256" key="1">
    <source>
        <dbReference type="ARBA" id="ARBA00001946"/>
    </source>
</evidence>
<dbReference type="PANTHER" id="PTHR43785:SF3">
    <property type="entry name" value="GS CATALYTIC DOMAIN-CONTAINING PROTEIN"/>
    <property type="match status" value="1"/>
</dbReference>
<keyword evidence="3" id="KW-0436">Ligase</keyword>
<sequence length="451" mass="50443">MSSSNWIKERGIGEVECLIPDMNGVIRGKVFPAQKFLQSERDGSLRIPSSIYLLTVTGEYADEADEEISMQDPDVVLRPDIDTLCVAPGYKTPTAFVFADAYNTTGEPYDIAPRYVLRKVMKLYEDAGLRPMVAPELEFYLTQVNTDPDLPLAPPAGRSGRSETSPQPYGLEAITEYEDLIETIYEHAEAASLHLDTMIHESGTAQLEINFNHGDPIHVSDQVLVFKRIVRQVALKHGVYATFMAKPMENQPGSAMHLHVSLVDAKRGHNLFGVPRDGESDGNTEIFRHFVGGLQKYLGDATPLFAPNVNSFRRMRPDFSAPINLQWGYDNRSCGLRVPISQPENRRIENRLPGADANPYLAVAAVLVCGYIGIRDKIAPAEMVQGSAYKWARTLPRTLSEGLDRFSRCTPVRELLGEHFCNAFHQIKMHELANFEGVISSWERDHLLLKV</sequence>
<evidence type="ECO:0000256" key="3">
    <source>
        <dbReference type="ARBA" id="ARBA00022598"/>
    </source>
</evidence>
<dbReference type="RefSeq" id="WP_066770540.1">
    <property type="nucleotide sequence ID" value="NZ_CP013244.1"/>
</dbReference>
<evidence type="ECO:0000256" key="6">
    <source>
        <dbReference type="ARBA" id="ARBA00022842"/>
    </source>
</evidence>
<reference evidence="10 11" key="1">
    <citation type="submission" date="2015-11" db="EMBL/GenBank/DDBJ databases">
        <title>Whole-Genome Sequence of Candidatus Oderbacter manganicum from the National Park Lower Oder Valley, Germany.</title>
        <authorList>
            <person name="Braun B."/>
            <person name="Liere K."/>
            <person name="Szewzyk U."/>
        </authorList>
    </citation>
    <scope>NUCLEOTIDE SEQUENCE [LARGE SCALE GENOMIC DNA]</scope>
    <source>
        <strain evidence="10 11">OTSz_A_272</strain>
    </source>
</reference>
<keyword evidence="4" id="KW-0547">Nucleotide-binding</keyword>
<evidence type="ECO:0000256" key="7">
    <source>
        <dbReference type="PROSITE-ProRule" id="PRU01331"/>
    </source>
</evidence>
<evidence type="ECO:0000313" key="10">
    <source>
        <dbReference type="EMBL" id="ANP46109.1"/>
    </source>
</evidence>